<organism evidence="3 4">
    <name type="scientific">Minwuia thermotolerans</name>
    <dbReference type="NCBI Taxonomy" id="2056226"/>
    <lineage>
        <taxon>Bacteria</taxon>
        <taxon>Pseudomonadati</taxon>
        <taxon>Pseudomonadota</taxon>
        <taxon>Alphaproteobacteria</taxon>
        <taxon>Minwuiales</taxon>
        <taxon>Minwuiaceae</taxon>
        <taxon>Minwuia</taxon>
    </lineage>
</organism>
<sequence length="276" mass="28188">MSPRRLGLIAGGGEVPGNVADAAVAAGMEVFVLAFEETTDPALLARFPHRFIRFDKVGGTLEALKANDCDSVCMVGKVARPDFSKLRPDMAGIGLLPKVLAAARKGDDALLQVLVDFFDKKGFRVMGAHEIAGDVLAGAGPMGRVAPGEQDLADIEKGMAVVDALGALDVGQGAVVRDGLVLAVEAAEGTDRMLERCGGLGEGAGGVLVKLTKPGQDHRVDLPTIGVETVARAAAAGLNGIAVEAGAAMVIDRVATLARADAEGLFITGVARAGRT</sequence>
<evidence type="ECO:0000313" key="3">
    <source>
        <dbReference type="EMBL" id="PJK29566.1"/>
    </source>
</evidence>
<dbReference type="Gene3D" id="3.40.140.80">
    <property type="match status" value="1"/>
</dbReference>
<dbReference type="OrthoDB" id="9789836at2"/>
<dbReference type="InterPro" id="IPR053174">
    <property type="entry name" value="LpxI"/>
</dbReference>
<dbReference type="AlphaFoldDB" id="A0A2M9G1I2"/>
<dbReference type="PANTHER" id="PTHR39962">
    <property type="entry name" value="BLL4848 PROTEIN"/>
    <property type="match status" value="1"/>
</dbReference>
<name>A0A2M9G1I2_9PROT</name>
<evidence type="ECO:0000313" key="4">
    <source>
        <dbReference type="Proteomes" id="UP000229498"/>
    </source>
</evidence>
<dbReference type="Gene3D" id="3.40.50.20">
    <property type="match status" value="1"/>
</dbReference>
<dbReference type="InterPro" id="IPR010415">
    <property type="entry name" value="LpxI_C"/>
</dbReference>
<protein>
    <submittedName>
        <fullName evidence="3">DUF1009 domain-containing protein</fullName>
    </submittedName>
</protein>
<evidence type="ECO:0000259" key="2">
    <source>
        <dbReference type="Pfam" id="PF17930"/>
    </source>
</evidence>
<dbReference type="InterPro" id="IPR043167">
    <property type="entry name" value="LpxI_C_sf"/>
</dbReference>
<proteinExistence type="predicted"/>
<evidence type="ECO:0000259" key="1">
    <source>
        <dbReference type="Pfam" id="PF06230"/>
    </source>
</evidence>
<comment type="caution">
    <text evidence="3">The sequence shown here is derived from an EMBL/GenBank/DDBJ whole genome shotgun (WGS) entry which is preliminary data.</text>
</comment>
<gene>
    <name evidence="3" type="ORF">CVT23_10925</name>
</gene>
<dbReference type="EMBL" id="PHIG01000032">
    <property type="protein sequence ID" value="PJK29566.1"/>
    <property type="molecule type" value="Genomic_DNA"/>
</dbReference>
<dbReference type="Proteomes" id="UP000229498">
    <property type="component" value="Unassembled WGS sequence"/>
</dbReference>
<accession>A0A2M9G1I2</accession>
<keyword evidence="4" id="KW-1185">Reference proteome</keyword>
<reference evidence="3 4" key="1">
    <citation type="submission" date="2017-11" db="EMBL/GenBank/DDBJ databases">
        <title>Draft genome sequence of Rhizobiales bacterium SY3-13.</title>
        <authorList>
            <person name="Sun C."/>
        </authorList>
    </citation>
    <scope>NUCLEOTIDE SEQUENCE [LARGE SCALE GENOMIC DNA]</scope>
    <source>
        <strain evidence="3 4">SY3-13</strain>
    </source>
</reference>
<feature type="domain" description="LpxI C-terminal" evidence="1">
    <location>
        <begin position="139"/>
        <end position="267"/>
    </location>
</feature>
<dbReference type="Pfam" id="PF06230">
    <property type="entry name" value="LpxI_C"/>
    <property type="match status" value="1"/>
</dbReference>
<dbReference type="Pfam" id="PF17930">
    <property type="entry name" value="LpxI_N"/>
    <property type="match status" value="1"/>
</dbReference>
<feature type="domain" description="LpxI N-terminal" evidence="2">
    <location>
        <begin position="5"/>
        <end position="134"/>
    </location>
</feature>
<dbReference type="PANTHER" id="PTHR39962:SF1">
    <property type="entry name" value="LPXI FAMILY PROTEIN"/>
    <property type="match status" value="1"/>
</dbReference>
<dbReference type="RefSeq" id="WP_109793590.1">
    <property type="nucleotide sequence ID" value="NZ_PHIG01000032.1"/>
</dbReference>
<dbReference type="InterPro" id="IPR041255">
    <property type="entry name" value="LpxI_N"/>
</dbReference>